<reference evidence="6" key="1">
    <citation type="submission" date="2017-02" db="UniProtKB">
        <authorList>
            <consortium name="WormBaseParasite"/>
        </authorList>
    </citation>
    <scope>IDENTIFICATION</scope>
</reference>
<accession>A0A0N5DCB1</accession>
<dbReference type="EMBL" id="UYYF01005387">
    <property type="protein sequence ID" value="VDN08530.1"/>
    <property type="molecule type" value="Genomic_DNA"/>
</dbReference>
<dbReference type="InterPro" id="IPR031424">
    <property type="entry name" value="QVR-like"/>
</dbReference>
<dbReference type="Pfam" id="PF17064">
    <property type="entry name" value="QVR"/>
    <property type="match status" value="1"/>
</dbReference>
<organism evidence="6">
    <name type="scientific">Thelazia callipaeda</name>
    <name type="common">Oriental eyeworm</name>
    <name type="synonym">Parasitic nematode</name>
    <dbReference type="NCBI Taxonomy" id="103827"/>
    <lineage>
        <taxon>Eukaryota</taxon>
        <taxon>Metazoa</taxon>
        <taxon>Ecdysozoa</taxon>
        <taxon>Nematoda</taxon>
        <taxon>Chromadorea</taxon>
        <taxon>Rhabditida</taxon>
        <taxon>Spirurina</taxon>
        <taxon>Spiruromorpha</taxon>
        <taxon>Thelazioidea</taxon>
        <taxon>Thelaziidae</taxon>
        <taxon>Thelazia</taxon>
    </lineage>
</organism>
<evidence type="ECO:0000313" key="4">
    <source>
        <dbReference type="EMBL" id="VDN08530.1"/>
    </source>
</evidence>
<dbReference type="GO" id="GO:0030431">
    <property type="term" value="P:sleep"/>
    <property type="evidence" value="ECO:0007669"/>
    <property type="project" value="InterPro"/>
</dbReference>
<dbReference type="OMA" id="YYYQCEN"/>
<evidence type="ECO:0000256" key="1">
    <source>
        <dbReference type="ARBA" id="ARBA00022729"/>
    </source>
</evidence>
<protein>
    <submittedName>
        <fullName evidence="6">Protein quiver</fullName>
    </submittedName>
</protein>
<keyword evidence="5" id="KW-1185">Reference proteome</keyword>
<dbReference type="STRING" id="103827.A0A0N5DCB1"/>
<evidence type="ECO:0000313" key="6">
    <source>
        <dbReference type="WBParaSite" id="TCLT_0001083001-mRNA-1"/>
    </source>
</evidence>
<evidence type="ECO:0000313" key="5">
    <source>
        <dbReference type="Proteomes" id="UP000276776"/>
    </source>
</evidence>
<dbReference type="GO" id="GO:0032222">
    <property type="term" value="P:regulation of synaptic transmission, cholinergic"/>
    <property type="evidence" value="ECO:0007669"/>
    <property type="project" value="InterPro"/>
</dbReference>
<dbReference type="WBParaSite" id="TCLT_0001083001-mRNA-1">
    <property type="protein sequence ID" value="TCLT_0001083001-mRNA-1"/>
    <property type="gene ID" value="TCLT_0001083001"/>
</dbReference>
<dbReference type="OrthoDB" id="6420171at2759"/>
<evidence type="ECO:0000256" key="3">
    <source>
        <dbReference type="SAM" id="SignalP"/>
    </source>
</evidence>
<sequence length="118" mass="13651">MHIVCYFCHYLKLFLLLFRERPMRCYQCNSADDLDCDSSDEKALKPYIKLCPLLQEGTYAGHEPVACRKIIQNVEDLPTQIIRECAYTGDKNLDGVRKQGSKAIKFLYYQCENEDGVS</sequence>
<reference evidence="4 5" key="2">
    <citation type="submission" date="2018-11" db="EMBL/GenBank/DDBJ databases">
        <authorList>
            <consortium name="Pathogen Informatics"/>
        </authorList>
    </citation>
    <scope>NUCLEOTIDE SEQUENCE [LARGE SCALE GENOMIC DNA]</scope>
</reference>
<evidence type="ECO:0000256" key="2">
    <source>
        <dbReference type="ARBA" id="ARBA00023180"/>
    </source>
</evidence>
<feature type="signal peptide" evidence="3">
    <location>
        <begin position="1"/>
        <end position="25"/>
    </location>
</feature>
<gene>
    <name evidence="4" type="ORF">TCLT_LOCUS10812</name>
</gene>
<dbReference type="AlphaFoldDB" id="A0A0N5DCB1"/>
<dbReference type="Proteomes" id="UP000276776">
    <property type="component" value="Unassembled WGS sequence"/>
</dbReference>
<keyword evidence="2" id="KW-0325">Glycoprotein</keyword>
<keyword evidence="1 3" id="KW-0732">Signal</keyword>
<proteinExistence type="predicted"/>
<feature type="chain" id="PRO_5043126729" evidence="3">
    <location>
        <begin position="26"/>
        <end position="118"/>
    </location>
</feature>
<name>A0A0N5DCB1_THECL</name>